<proteinExistence type="predicted"/>
<evidence type="ECO:0000313" key="2">
    <source>
        <dbReference type="Proteomes" id="UP000298138"/>
    </source>
</evidence>
<evidence type="ECO:0000313" key="1">
    <source>
        <dbReference type="EMBL" id="TGZ82480.1"/>
    </source>
</evidence>
<dbReference type="Proteomes" id="UP000298138">
    <property type="component" value="Unassembled WGS sequence"/>
</dbReference>
<dbReference type="AlphaFoldDB" id="A0A4S2N0C3"/>
<keyword evidence="2" id="KW-1185">Reference proteome</keyword>
<sequence>MSHLMRGSGILGWGDGLHHRRRYYDDALIPYRNRDMNTVVVAGNDNIVCLGDHGMFRQRYGYDCHHYRSHHLGGASAMSVSIERERDRSFFGSSSRRRNIDIVDYRSPMGGGCIVEVDDYDTRRRRRHSDVFTIGGGMGRRREEVRMVDCGIGNGCVERTMVRERETFGGLGFGWLRR</sequence>
<protein>
    <submittedName>
        <fullName evidence="1">Uncharacterized protein</fullName>
    </submittedName>
</protein>
<accession>A0A4S2N0C3</accession>
<reference evidence="1 2" key="1">
    <citation type="submission" date="2019-04" db="EMBL/GenBank/DDBJ databases">
        <title>Comparative genomics and transcriptomics to analyze fruiting body development in filamentous ascomycetes.</title>
        <authorList>
            <consortium name="DOE Joint Genome Institute"/>
            <person name="Lutkenhaus R."/>
            <person name="Traeger S."/>
            <person name="Breuer J."/>
            <person name="Kuo A."/>
            <person name="Lipzen A."/>
            <person name="Pangilinan J."/>
            <person name="Dilworth D."/>
            <person name="Sandor L."/>
            <person name="Poggeler S."/>
            <person name="Barry K."/>
            <person name="Grigoriev I.V."/>
            <person name="Nowrousian M."/>
        </authorList>
    </citation>
    <scope>NUCLEOTIDE SEQUENCE [LARGE SCALE GENOMIC DNA]</scope>
    <source>
        <strain evidence="1 2">CBS 389.68</strain>
    </source>
</reference>
<name>A0A4S2N0C3_9PEZI</name>
<gene>
    <name evidence="1" type="ORF">EX30DRAFT_347801</name>
</gene>
<dbReference type="EMBL" id="ML220115">
    <property type="protein sequence ID" value="TGZ82480.1"/>
    <property type="molecule type" value="Genomic_DNA"/>
</dbReference>
<dbReference type="InParanoid" id="A0A4S2N0C3"/>
<organism evidence="1 2">
    <name type="scientific">Ascodesmis nigricans</name>
    <dbReference type="NCBI Taxonomy" id="341454"/>
    <lineage>
        <taxon>Eukaryota</taxon>
        <taxon>Fungi</taxon>
        <taxon>Dikarya</taxon>
        <taxon>Ascomycota</taxon>
        <taxon>Pezizomycotina</taxon>
        <taxon>Pezizomycetes</taxon>
        <taxon>Pezizales</taxon>
        <taxon>Ascodesmidaceae</taxon>
        <taxon>Ascodesmis</taxon>
    </lineage>
</organism>